<dbReference type="OrthoDB" id="6359842at2759"/>
<proteinExistence type="inferred from homology"/>
<dbReference type="PANTHER" id="PTHR45712">
    <property type="entry name" value="AGAP008170-PA"/>
    <property type="match status" value="1"/>
</dbReference>
<comment type="caution">
    <text evidence="17">The sequence shown here is derived from an EMBL/GenBank/DDBJ whole genome shotgun (WGS) entry which is preliminary data.</text>
</comment>
<dbReference type="GO" id="GO:0005615">
    <property type="term" value="C:extracellular space"/>
    <property type="evidence" value="ECO:0007669"/>
    <property type="project" value="TreeGrafter"/>
</dbReference>
<evidence type="ECO:0000256" key="2">
    <source>
        <dbReference type="ARBA" id="ARBA00005818"/>
    </source>
</evidence>
<evidence type="ECO:0000256" key="5">
    <source>
        <dbReference type="ARBA" id="ARBA00022525"/>
    </source>
</evidence>
<dbReference type="Pfam" id="PF00560">
    <property type="entry name" value="LRR_1"/>
    <property type="match status" value="1"/>
</dbReference>
<name>A0A556U254_BAGYA</name>
<dbReference type="Gene3D" id="3.80.10.10">
    <property type="entry name" value="Ribonuclease Inhibitor"/>
    <property type="match status" value="4"/>
</dbReference>
<keyword evidence="10" id="KW-0654">Proteoglycan</keyword>
<evidence type="ECO:0000256" key="11">
    <source>
        <dbReference type="ARBA" id="ARBA00023157"/>
    </source>
</evidence>
<dbReference type="InterPro" id="IPR032675">
    <property type="entry name" value="LRR_dom_sf"/>
</dbReference>
<dbReference type="PROSITE" id="PS51450">
    <property type="entry name" value="LRR"/>
    <property type="match status" value="3"/>
</dbReference>
<evidence type="ECO:0000256" key="8">
    <source>
        <dbReference type="ARBA" id="ARBA00022729"/>
    </source>
</evidence>
<dbReference type="SMART" id="SM00369">
    <property type="entry name" value="LRR_TYP"/>
    <property type="match status" value="7"/>
</dbReference>
<keyword evidence="7" id="KW-0433">Leucine-rich repeat</keyword>
<feature type="signal peptide" evidence="15">
    <location>
        <begin position="1"/>
        <end position="19"/>
    </location>
</feature>
<sequence length="361" mass="41256">MWGTFLLWAGLVYFSPANASALTWLNYLRSRAYSYRYMYSSNLDNDHASLHRQDYTEALDCPLECECPPSYPTAMYCHNRNLQHVPFVPSRMKYVYLQNNRITGITDGVFDNATELVWIILNMNQLRSDKISSKVFARLSKLERLFLQHNKLEHIPEGLPYSLQDLRLDHNAITSVPPGSLRGMKSLTALRLHYNAIKELGMAVEPLASLSFLDVRGNQLSKIPESLPPKLNQLYLDHNQISSVPMDFVKKCPELHFMRLSHNRLTDAGIPPNTFNVSTLMELDLSHNKLEKIPAISTSLQNLYLQANRIKEFSISSFCQVINMTNYSNLRVLRLEANKIGPQDVPPEALLCLRKATSINL</sequence>
<comment type="function">
    <text evidence="13">Affects the rate of fibrils formation. May have a primary role in collagen fibrillogenesis.</text>
</comment>
<dbReference type="PANTHER" id="PTHR45712:SF4">
    <property type="entry name" value="FIBROMODULIN"/>
    <property type="match status" value="1"/>
</dbReference>
<dbReference type="Pfam" id="PF01462">
    <property type="entry name" value="LRRNT"/>
    <property type="match status" value="1"/>
</dbReference>
<keyword evidence="11" id="KW-1015">Disulfide bond</keyword>
<evidence type="ECO:0000256" key="10">
    <source>
        <dbReference type="ARBA" id="ARBA00022974"/>
    </source>
</evidence>
<comment type="subunit">
    <text evidence="3">Binds to type I and type II collagen.</text>
</comment>
<dbReference type="InterPro" id="IPR050333">
    <property type="entry name" value="SLRP"/>
</dbReference>
<evidence type="ECO:0000256" key="13">
    <source>
        <dbReference type="ARBA" id="ARBA00025136"/>
    </source>
</evidence>
<evidence type="ECO:0000256" key="9">
    <source>
        <dbReference type="ARBA" id="ARBA00022737"/>
    </source>
</evidence>
<dbReference type="AlphaFoldDB" id="A0A556U254"/>
<keyword evidence="9" id="KW-0677">Repeat</keyword>
<dbReference type="SMART" id="SM00013">
    <property type="entry name" value="LRRNT"/>
    <property type="match status" value="1"/>
</dbReference>
<keyword evidence="12" id="KW-0325">Glycoprotein</keyword>
<feature type="chain" id="PRO_5022177655" description="Fibromodulin" evidence="15">
    <location>
        <begin position="20"/>
        <end position="361"/>
    </location>
</feature>
<dbReference type="InterPro" id="IPR000372">
    <property type="entry name" value="LRRNT"/>
</dbReference>
<keyword evidence="8 15" id="KW-0732">Signal</keyword>
<dbReference type="InterPro" id="IPR001611">
    <property type="entry name" value="Leu-rich_rpt"/>
</dbReference>
<evidence type="ECO:0000256" key="12">
    <source>
        <dbReference type="ARBA" id="ARBA00023180"/>
    </source>
</evidence>
<organism evidence="17 18">
    <name type="scientific">Bagarius yarrelli</name>
    <name type="common">Goonch</name>
    <name type="synonym">Bagrus yarrelli</name>
    <dbReference type="NCBI Taxonomy" id="175774"/>
    <lineage>
        <taxon>Eukaryota</taxon>
        <taxon>Metazoa</taxon>
        <taxon>Chordata</taxon>
        <taxon>Craniata</taxon>
        <taxon>Vertebrata</taxon>
        <taxon>Euteleostomi</taxon>
        <taxon>Actinopterygii</taxon>
        <taxon>Neopterygii</taxon>
        <taxon>Teleostei</taxon>
        <taxon>Ostariophysi</taxon>
        <taxon>Siluriformes</taxon>
        <taxon>Sisoridae</taxon>
        <taxon>Sisorinae</taxon>
        <taxon>Bagarius</taxon>
    </lineage>
</organism>
<evidence type="ECO:0000313" key="18">
    <source>
        <dbReference type="Proteomes" id="UP000319801"/>
    </source>
</evidence>
<evidence type="ECO:0000256" key="15">
    <source>
        <dbReference type="SAM" id="SignalP"/>
    </source>
</evidence>
<dbReference type="SMART" id="SM00365">
    <property type="entry name" value="LRR_SD22"/>
    <property type="match status" value="3"/>
</dbReference>
<dbReference type="FunFam" id="3.80.10.10:FF:000073">
    <property type="entry name" value="Lumican"/>
    <property type="match status" value="1"/>
</dbReference>
<dbReference type="Pfam" id="PF13855">
    <property type="entry name" value="LRR_8"/>
    <property type="match status" value="2"/>
</dbReference>
<evidence type="ECO:0000256" key="1">
    <source>
        <dbReference type="ARBA" id="ARBA00004498"/>
    </source>
</evidence>
<dbReference type="Proteomes" id="UP000319801">
    <property type="component" value="Unassembled WGS sequence"/>
</dbReference>
<keyword evidence="18" id="KW-1185">Reference proteome</keyword>
<protein>
    <recommendedName>
        <fullName evidence="4">Fibromodulin</fullName>
    </recommendedName>
    <alternativeName>
        <fullName evidence="14">Keratan sulfate proteoglycan fibromodulin</fullName>
    </alternativeName>
</protein>
<accession>A0A556U254</accession>
<dbReference type="EMBL" id="VCAZ01000039">
    <property type="protein sequence ID" value="TSL97321.1"/>
    <property type="molecule type" value="Genomic_DNA"/>
</dbReference>
<dbReference type="InterPro" id="IPR003591">
    <property type="entry name" value="Leu-rich_rpt_typical-subtyp"/>
</dbReference>
<evidence type="ECO:0000256" key="4">
    <source>
        <dbReference type="ARBA" id="ARBA00018230"/>
    </source>
</evidence>
<evidence type="ECO:0000256" key="6">
    <source>
        <dbReference type="ARBA" id="ARBA00022530"/>
    </source>
</evidence>
<dbReference type="SMART" id="SM00364">
    <property type="entry name" value="LRR_BAC"/>
    <property type="match status" value="4"/>
</dbReference>
<gene>
    <name evidence="17" type="ORF">Baya_7576</name>
</gene>
<evidence type="ECO:0000256" key="3">
    <source>
        <dbReference type="ARBA" id="ARBA00011226"/>
    </source>
</evidence>
<evidence type="ECO:0000256" key="14">
    <source>
        <dbReference type="ARBA" id="ARBA00032216"/>
    </source>
</evidence>
<evidence type="ECO:0000256" key="7">
    <source>
        <dbReference type="ARBA" id="ARBA00022614"/>
    </source>
</evidence>
<reference evidence="17 18" key="1">
    <citation type="journal article" date="2019" name="Genome Biol. Evol.">
        <title>Whole-Genome Sequencing of the Giant Devil Catfish, Bagarius yarrelli.</title>
        <authorList>
            <person name="Jiang W."/>
            <person name="Lv Y."/>
            <person name="Cheng L."/>
            <person name="Yang K."/>
            <person name="Chao B."/>
            <person name="Wang X."/>
            <person name="Li Y."/>
            <person name="Pan X."/>
            <person name="You X."/>
            <person name="Zhang Y."/>
            <person name="Yang J."/>
            <person name="Li J."/>
            <person name="Zhang X."/>
            <person name="Liu S."/>
            <person name="Sun C."/>
            <person name="Yang J."/>
            <person name="Shi Q."/>
        </authorList>
    </citation>
    <scope>NUCLEOTIDE SEQUENCE [LARGE SCALE GENOMIC DNA]</scope>
    <source>
        <strain evidence="17">JWS20170419001</strain>
        <tissue evidence="17">Muscle</tissue>
    </source>
</reference>
<evidence type="ECO:0000259" key="16">
    <source>
        <dbReference type="SMART" id="SM00013"/>
    </source>
</evidence>
<keyword evidence="6" id="KW-0272">Extracellular matrix</keyword>
<comment type="similarity">
    <text evidence="2">Belongs to the small leucine-rich proteoglycan (SLRP) family. SLRP class II subfamily.</text>
</comment>
<feature type="domain" description="LRRNT" evidence="16">
    <location>
        <begin position="60"/>
        <end position="94"/>
    </location>
</feature>
<keyword evidence="5" id="KW-0964">Secreted</keyword>
<dbReference type="SUPFAM" id="SSF52058">
    <property type="entry name" value="L domain-like"/>
    <property type="match status" value="1"/>
</dbReference>
<comment type="subcellular location">
    <subcellularLocation>
        <location evidence="1">Secreted</location>
        <location evidence="1">Extracellular space</location>
        <location evidence="1">Extracellular matrix</location>
    </subcellularLocation>
</comment>
<evidence type="ECO:0000313" key="17">
    <source>
        <dbReference type="EMBL" id="TSL97321.1"/>
    </source>
</evidence>